<feature type="compositionally biased region" description="Low complexity" evidence="1">
    <location>
        <begin position="16"/>
        <end position="28"/>
    </location>
</feature>
<feature type="compositionally biased region" description="Basic and acidic residues" evidence="1">
    <location>
        <begin position="62"/>
        <end position="87"/>
    </location>
</feature>
<evidence type="ECO:0000313" key="2">
    <source>
        <dbReference type="EMBL" id="PJJ81760.1"/>
    </source>
</evidence>
<sequence>MAERSNDADAGTNVKSSADAMSSAAADSGVEPDPAAEATSRAKRSKSRRVTTPPPAGSDPHPTGEPERHQNNENDERLKGDKPPHWG</sequence>
<evidence type="ECO:0000256" key="1">
    <source>
        <dbReference type="SAM" id="MobiDB-lite"/>
    </source>
</evidence>
<protein>
    <submittedName>
        <fullName evidence="2">Uncharacterized protein</fullName>
    </submittedName>
</protein>
<proteinExistence type="predicted"/>
<comment type="caution">
    <text evidence="2">The sequence shown here is derived from an EMBL/GenBank/DDBJ whole genome shotgun (WGS) entry which is preliminary data.</text>
</comment>
<dbReference type="EMBL" id="PGFH01000001">
    <property type="protein sequence ID" value="PJJ81760.1"/>
    <property type="molecule type" value="Genomic_DNA"/>
</dbReference>
<feature type="region of interest" description="Disordered" evidence="1">
    <location>
        <begin position="1"/>
        <end position="87"/>
    </location>
</feature>
<dbReference type="Proteomes" id="UP000231742">
    <property type="component" value="Unassembled WGS sequence"/>
</dbReference>
<accession>A0A2M9D7W9</accession>
<keyword evidence="3" id="KW-1185">Reference proteome</keyword>
<dbReference type="AlphaFoldDB" id="A0A2M9D7W9"/>
<name>A0A2M9D7W9_9MICO</name>
<evidence type="ECO:0000313" key="3">
    <source>
        <dbReference type="Proteomes" id="UP000231742"/>
    </source>
</evidence>
<reference evidence="2 3" key="1">
    <citation type="submission" date="2017-11" db="EMBL/GenBank/DDBJ databases">
        <title>Genomic Encyclopedia of Archaeal and Bacterial Type Strains, Phase II (KMG-II): From Individual Species to Whole Genera.</title>
        <authorList>
            <person name="Goeker M."/>
        </authorList>
    </citation>
    <scope>NUCLEOTIDE SEQUENCE [LARGE SCALE GENOMIC DNA]</scope>
    <source>
        <strain evidence="2 3">DSM 16400</strain>
    </source>
</reference>
<gene>
    <name evidence="2" type="ORF">CLV85_0941</name>
</gene>
<organism evidence="2 3">
    <name type="scientific">Salinibacterium amurskyense</name>
    <dbReference type="NCBI Taxonomy" id="205941"/>
    <lineage>
        <taxon>Bacteria</taxon>
        <taxon>Bacillati</taxon>
        <taxon>Actinomycetota</taxon>
        <taxon>Actinomycetes</taxon>
        <taxon>Micrococcales</taxon>
        <taxon>Microbacteriaceae</taxon>
        <taxon>Salinibacterium</taxon>
    </lineage>
</organism>